<sequence>MYETQAQLLSLQTVAPSCLKVKGSKRVSKSSNLYTPRTSTRTTDASTTVSLNGRPILDVKHDDNELHGPTVRLTSEMYATDLDNTTS</sequence>
<feature type="compositionally biased region" description="Low complexity" evidence="1">
    <location>
        <begin position="29"/>
        <end position="47"/>
    </location>
</feature>
<accession>A0A4C1UD74</accession>
<proteinExistence type="predicted"/>
<dbReference type="AlphaFoldDB" id="A0A4C1UD74"/>
<keyword evidence="3" id="KW-1185">Reference proteome</keyword>
<feature type="region of interest" description="Disordered" evidence="1">
    <location>
        <begin position="26"/>
        <end position="47"/>
    </location>
</feature>
<name>A0A4C1UD74_EUMVA</name>
<evidence type="ECO:0000256" key="1">
    <source>
        <dbReference type="SAM" id="MobiDB-lite"/>
    </source>
</evidence>
<organism evidence="2 3">
    <name type="scientific">Eumeta variegata</name>
    <name type="common">Bagworm moth</name>
    <name type="synonym">Eumeta japonica</name>
    <dbReference type="NCBI Taxonomy" id="151549"/>
    <lineage>
        <taxon>Eukaryota</taxon>
        <taxon>Metazoa</taxon>
        <taxon>Ecdysozoa</taxon>
        <taxon>Arthropoda</taxon>
        <taxon>Hexapoda</taxon>
        <taxon>Insecta</taxon>
        <taxon>Pterygota</taxon>
        <taxon>Neoptera</taxon>
        <taxon>Endopterygota</taxon>
        <taxon>Lepidoptera</taxon>
        <taxon>Glossata</taxon>
        <taxon>Ditrysia</taxon>
        <taxon>Tineoidea</taxon>
        <taxon>Psychidae</taxon>
        <taxon>Oiketicinae</taxon>
        <taxon>Eumeta</taxon>
    </lineage>
</organism>
<comment type="caution">
    <text evidence="2">The sequence shown here is derived from an EMBL/GenBank/DDBJ whole genome shotgun (WGS) entry which is preliminary data.</text>
</comment>
<evidence type="ECO:0000313" key="3">
    <source>
        <dbReference type="Proteomes" id="UP000299102"/>
    </source>
</evidence>
<dbReference type="EMBL" id="BGZK01000157">
    <property type="protein sequence ID" value="GBP24080.1"/>
    <property type="molecule type" value="Genomic_DNA"/>
</dbReference>
<dbReference type="Proteomes" id="UP000299102">
    <property type="component" value="Unassembled WGS sequence"/>
</dbReference>
<protein>
    <submittedName>
        <fullName evidence="2">Uncharacterized protein</fullName>
    </submittedName>
</protein>
<gene>
    <name evidence="2" type="ORF">EVAR_27303_1</name>
</gene>
<reference evidence="2 3" key="1">
    <citation type="journal article" date="2019" name="Commun. Biol.">
        <title>The bagworm genome reveals a unique fibroin gene that provides high tensile strength.</title>
        <authorList>
            <person name="Kono N."/>
            <person name="Nakamura H."/>
            <person name="Ohtoshi R."/>
            <person name="Tomita M."/>
            <person name="Numata K."/>
            <person name="Arakawa K."/>
        </authorList>
    </citation>
    <scope>NUCLEOTIDE SEQUENCE [LARGE SCALE GENOMIC DNA]</scope>
</reference>
<evidence type="ECO:0000313" key="2">
    <source>
        <dbReference type="EMBL" id="GBP24080.1"/>
    </source>
</evidence>